<dbReference type="Proteomes" id="UP000177507">
    <property type="component" value="Unassembled WGS sequence"/>
</dbReference>
<gene>
    <name evidence="4" type="ORF">A2831_01240</name>
</gene>
<keyword evidence="2" id="KW-0802">TPR repeat</keyword>
<evidence type="ECO:0000256" key="3">
    <source>
        <dbReference type="SAM" id="Phobius"/>
    </source>
</evidence>
<proteinExistence type="predicted"/>
<dbReference type="PANTHER" id="PTHR44227">
    <property type="match status" value="1"/>
</dbReference>
<comment type="caution">
    <text evidence="4">The sequence shown here is derived from an EMBL/GenBank/DDBJ whole genome shotgun (WGS) entry which is preliminary data.</text>
</comment>
<keyword evidence="3" id="KW-0812">Transmembrane</keyword>
<dbReference type="STRING" id="1802668.A2831_01240"/>
<feature type="transmembrane region" description="Helical" evidence="3">
    <location>
        <begin position="257"/>
        <end position="277"/>
    </location>
</feature>
<evidence type="ECO:0008006" key="6">
    <source>
        <dbReference type="Google" id="ProtNLM"/>
    </source>
</evidence>
<dbReference type="InterPro" id="IPR052346">
    <property type="entry name" value="O-mannosyl-transferase_TMTC"/>
</dbReference>
<sequence>MWSAKLKKFEIPTLLATVALTFLLFGNGIGGSFILDDGRAIFPSPQERSMGTIPMEFLRPYYLWQSTTGLYRPLTQISYVLNLAVSDKPTLFHVVNILIHSLNTWLLFILVIRVFKSRRLAYISYGLFLFLPIHVEAVTYISGRSDLLALFFGLLILLAFYLKKYWLSGLAFLLAVLSKEVAIGIFPFIIFWLFATEKYNFASWFKKIVPFMVSGVAYIVLRWAALGNNFLANDNGLIANPLITVCQSTRILTSLKLAAVYIWKIFFPLHLSADYAYAQTVPITSPLDLVMLVGLMLILAMICLIFRRKSCGGPLAFGAAFFVAVYFPISNLIFPIGTIMADRLVYAASAGLVIIVAFGINYLLSKRYRPLIYILLAALLLIYGTTIVKRNRIWLNEEVLVTSMAKDSPKSINANYNLGLYYLVNSRRSEGIQLITESNELIKKAEEELRCNK</sequence>
<dbReference type="EMBL" id="MGJI01000022">
    <property type="protein sequence ID" value="OGN04308.1"/>
    <property type="molecule type" value="Genomic_DNA"/>
</dbReference>
<feature type="transmembrane region" description="Helical" evidence="3">
    <location>
        <begin position="344"/>
        <end position="364"/>
    </location>
</feature>
<name>A0A1F8EUY3_9BACT</name>
<feature type="transmembrane region" description="Helical" evidence="3">
    <location>
        <begin position="289"/>
        <end position="306"/>
    </location>
</feature>
<dbReference type="AlphaFoldDB" id="A0A1F8EUY3"/>
<feature type="transmembrane region" description="Helical" evidence="3">
    <location>
        <begin position="170"/>
        <end position="195"/>
    </location>
</feature>
<organism evidence="4 5">
    <name type="scientific">Candidatus Yanofskybacteria bacterium RIFCSPHIGHO2_01_FULL_44_17</name>
    <dbReference type="NCBI Taxonomy" id="1802668"/>
    <lineage>
        <taxon>Bacteria</taxon>
        <taxon>Candidatus Yanofskyibacteriota</taxon>
    </lineage>
</organism>
<feature type="transmembrane region" description="Helical" evidence="3">
    <location>
        <begin position="91"/>
        <end position="115"/>
    </location>
</feature>
<evidence type="ECO:0000256" key="2">
    <source>
        <dbReference type="ARBA" id="ARBA00022803"/>
    </source>
</evidence>
<feature type="transmembrane region" description="Helical" evidence="3">
    <location>
        <begin position="201"/>
        <end position="221"/>
    </location>
</feature>
<evidence type="ECO:0000313" key="5">
    <source>
        <dbReference type="Proteomes" id="UP000177507"/>
    </source>
</evidence>
<keyword evidence="1" id="KW-0677">Repeat</keyword>
<evidence type="ECO:0000313" key="4">
    <source>
        <dbReference type="EMBL" id="OGN04308.1"/>
    </source>
</evidence>
<dbReference type="PANTHER" id="PTHR44227:SF3">
    <property type="entry name" value="PROTEIN O-MANNOSYL-TRANSFERASE TMTC4"/>
    <property type="match status" value="1"/>
</dbReference>
<feature type="transmembrane region" description="Helical" evidence="3">
    <location>
        <begin position="371"/>
        <end position="388"/>
    </location>
</feature>
<keyword evidence="3" id="KW-0472">Membrane</keyword>
<accession>A0A1F8EUY3</accession>
<protein>
    <recommendedName>
        <fullName evidence="6">Glycosyltransferase RgtA/B/C/D-like domain-containing protein</fullName>
    </recommendedName>
</protein>
<evidence type="ECO:0000256" key="1">
    <source>
        <dbReference type="ARBA" id="ARBA00022737"/>
    </source>
</evidence>
<feature type="transmembrane region" description="Helical" evidence="3">
    <location>
        <begin position="122"/>
        <end position="141"/>
    </location>
</feature>
<feature type="transmembrane region" description="Helical" evidence="3">
    <location>
        <begin position="315"/>
        <end position="338"/>
    </location>
</feature>
<feature type="transmembrane region" description="Helical" evidence="3">
    <location>
        <begin position="147"/>
        <end position="163"/>
    </location>
</feature>
<keyword evidence="3" id="KW-1133">Transmembrane helix</keyword>
<reference evidence="4 5" key="1">
    <citation type="journal article" date="2016" name="Nat. Commun.">
        <title>Thousands of microbial genomes shed light on interconnected biogeochemical processes in an aquifer system.</title>
        <authorList>
            <person name="Anantharaman K."/>
            <person name="Brown C.T."/>
            <person name="Hug L.A."/>
            <person name="Sharon I."/>
            <person name="Castelle C.J."/>
            <person name="Probst A.J."/>
            <person name="Thomas B.C."/>
            <person name="Singh A."/>
            <person name="Wilkins M.J."/>
            <person name="Karaoz U."/>
            <person name="Brodie E.L."/>
            <person name="Williams K.H."/>
            <person name="Hubbard S.S."/>
            <person name="Banfield J.F."/>
        </authorList>
    </citation>
    <scope>NUCLEOTIDE SEQUENCE [LARGE SCALE GENOMIC DNA]</scope>
</reference>